<evidence type="ECO:0000313" key="4">
    <source>
        <dbReference type="Proteomes" id="UP000216246"/>
    </source>
</evidence>
<sequence>MTGLRVASLFVAVVAGDYALLMLINGRLIDFGVTAAICAGSSAAAGLIAYGSRRRRQAIARGRAAVWQRRDRQAAGTTSPRPLSAQTSREIGWGVGQPMTPAWKR</sequence>
<organism evidence="3 4">
    <name type="scientific">Mycobacterium marseillense</name>
    <dbReference type="NCBI Taxonomy" id="701042"/>
    <lineage>
        <taxon>Bacteria</taxon>
        <taxon>Bacillati</taxon>
        <taxon>Actinomycetota</taxon>
        <taxon>Actinomycetes</taxon>
        <taxon>Mycobacteriales</taxon>
        <taxon>Mycobacteriaceae</taxon>
        <taxon>Mycobacterium</taxon>
        <taxon>Mycobacterium avium complex (MAC)</taxon>
    </lineage>
</organism>
<keyword evidence="2" id="KW-0812">Transmembrane</keyword>
<feature type="transmembrane region" description="Helical" evidence="2">
    <location>
        <begin position="31"/>
        <end position="51"/>
    </location>
</feature>
<evidence type="ECO:0000256" key="2">
    <source>
        <dbReference type="SAM" id="Phobius"/>
    </source>
</evidence>
<gene>
    <name evidence="3" type="ORF">CKJ54_14605</name>
</gene>
<proteinExistence type="predicted"/>
<protein>
    <submittedName>
        <fullName evidence="3">Uncharacterized protein</fullName>
    </submittedName>
</protein>
<dbReference type="KEGG" id="mmal:CKJ54_14605"/>
<accession>A0AAC9VW41</accession>
<evidence type="ECO:0000256" key="1">
    <source>
        <dbReference type="SAM" id="MobiDB-lite"/>
    </source>
</evidence>
<keyword evidence="2" id="KW-1133">Transmembrane helix</keyword>
<keyword evidence="2" id="KW-0472">Membrane</keyword>
<reference evidence="3 4" key="1">
    <citation type="submission" date="2017-08" db="EMBL/GenBank/DDBJ databases">
        <title>Phylogentic analysis of Mycobacterium avium complex whole genomes.</title>
        <authorList>
            <person name="Caverly L.J."/>
            <person name="Spilker T."/>
            <person name="LiPuma J."/>
        </authorList>
    </citation>
    <scope>NUCLEOTIDE SEQUENCE [LARGE SCALE GENOMIC DNA]</scope>
    <source>
        <strain evidence="3 4">FLAC0026</strain>
    </source>
</reference>
<dbReference type="EMBL" id="CP023147">
    <property type="protein sequence ID" value="ASW90965.1"/>
    <property type="molecule type" value="Genomic_DNA"/>
</dbReference>
<dbReference type="AlphaFoldDB" id="A0AAC9VW41"/>
<name>A0AAC9VW41_9MYCO</name>
<feature type="transmembrane region" description="Helical" evidence="2">
    <location>
        <begin position="7"/>
        <end position="25"/>
    </location>
</feature>
<dbReference type="Proteomes" id="UP000216246">
    <property type="component" value="Chromosome"/>
</dbReference>
<feature type="region of interest" description="Disordered" evidence="1">
    <location>
        <begin position="68"/>
        <end position="105"/>
    </location>
</feature>
<evidence type="ECO:0000313" key="3">
    <source>
        <dbReference type="EMBL" id="ASW90965.1"/>
    </source>
</evidence>
<feature type="compositionally biased region" description="Polar residues" evidence="1">
    <location>
        <begin position="75"/>
        <end position="89"/>
    </location>
</feature>